<evidence type="ECO:0000259" key="3">
    <source>
        <dbReference type="PROSITE" id="PS50851"/>
    </source>
</evidence>
<accession>A0ABV4K355</accession>
<dbReference type="InterPro" id="IPR011006">
    <property type="entry name" value="CheY-like_superfamily"/>
</dbReference>
<dbReference type="SMART" id="SM00448">
    <property type="entry name" value="REC"/>
    <property type="match status" value="1"/>
</dbReference>
<organism evidence="4 5">
    <name type="scientific">Pseudodesulfovibrio karagichevae</name>
    <dbReference type="NCBI Taxonomy" id="3239305"/>
    <lineage>
        <taxon>Bacteria</taxon>
        <taxon>Pseudomonadati</taxon>
        <taxon>Thermodesulfobacteriota</taxon>
        <taxon>Desulfovibrionia</taxon>
        <taxon>Desulfovibrionales</taxon>
        <taxon>Desulfovibrionaceae</taxon>
    </lineage>
</organism>
<dbReference type="Gene3D" id="3.40.50.2300">
    <property type="match status" value="1"/>
</dbReference>
<evidence type="ECO:0000313" key="4">
    <source>
        <dbReference type="EMBL" id="MEZ7197330.1"/>
    </source>
</evidence>
<dbReference type="Pfam" id="PF00072">
    <property type="entry name" value="Response_reg"/>
    <property type="match status" value="1"/>
</dbReference>
<dbReference type="InterPro" id="IPR024181">
    <property type="entry name" value="Chemotax_regulator_CheV"/>
</dbReference>
<feature type="domain" description="Response regulatory" evidence="2">
    <location>
        <begin position="181"/>
        <end position="310"/>
    </location>
</feature>
<dbReference type="Proteomes" id="UP001568698">
    <property type="component" value="Unassembled WGS sequence"/>
</dbReference>
<evidence type="ECO:0000256" key="1">
    <source>
        <dbReference type="PROSITE-ProRule" id="PRU00169"/>
    </source>
</evidence>
<evidence type="ECO:0000313" key="5">
    <source>
        <dbReference type="Proteomes" id="UP001568698"/>
    </source>
</evidence>
<dbReference type="Gene3D" id="2.40.50.180">
    <property type="entry name" value="CheA-289, Domain 4"/>
    <property type="match status" value="1"/>
</dbReference>
<dbReference type="Pfam" id="PF01584">
    <property type="entry name" value="CheW"/>
    <property type="match status" value="1"/>
</dbReference>
<feature type="modified residue" description="4-aspartylphosphate" evidence="1">
    <location>
        <position position="243"/>
    </location>
</feature>
<keyword evidence="5" id="KW-1185">Reference proteome</keyword>
<gene>
    <name evidence="4" type="ORF">AB6M95_11255</name>
</gene>
<name>A0ABV4K355_9BACT</name>
<reference evidence="4 5" key="1">
    <citation type="submission" date="2024-08" db="EMBL/GenBank/DDBJ databases">
        <title>Sulfate-reducing bacteria isolated from formation water of the oil field in Kazakhstan and description of Pseudodesulfovibrio sp.</title>
        <authorList>
            <person name="Bidzhieva S.K."/>
            <person name="Tourova T.P."/>
            <person name="Grouzdev D.S."/>
            <person name="Beletsky A.V."/>
            <person name="Sokolova D.S."/>
            <person name="Samigullina S.R."/>
            <person name="Poltaraus A.B."/>
            <person name="Avtukh A.N."/>
            <person name="Tereshina V.M."/>
            <person name="Zhaparov N.S."/>
            <person name="Mardanov A.V."/>
            <person name="Nazina T.N."/>
        </authorList>
    </citation>
    <scope>NUCLEOTIDE SEQUENCE [LARGE SCALE GENOMIC DNA]</scope>
    <source>
        <strain evidence="4 5">9FUS</strain>
    </source>
</reference>
<dbReference type="SMART" id="SM00260">
    <property type="entry name" value="CheW"/>
    <property type="match status" value="1"/>
</dbReference>
<dbReference type="EMBL" id="JBGLYH010000030">
    <property type="protein sequence ID" value="MEZ7197330.1"/>
    <property type="molecule type" value="Genomic_DNA"/>
</dbReference>
<comment type="caution">
    <text evidence="4">The sequence shown here is derived from an EMBL/GenBank/DDBJ whole genome shotgun (WGS) entry which is preliminary data.</text>
</comment>
<dbReference type="PANTHER" id="PTHR47233">
    <property type="entry name" value="CHEMOTAXIS PROTEIN CHEV"/>
    <property type="match status" value="1"/>
</dbReference>
<dbReference type="RefSeq" id="WP_371386848.1">
    <property type="nucleotide sequence ID" value="NZ_JBGLYH010000030.1"/>
</dbReference>
<dbReference type="PANTHER" id="PTHR47233:SF3">
    <property type="entry name" value="CHEMOTAXIS PROTEIN CHEV"/>
    <property type="match status" value="1"/>
</dbReference>
<dbReference type="SUPFAM" id="SSF52172">
    <property type="entry name" value="CheY-like"/>
    <property type="match status" value="1"/>
</dbReference>
<sequence>MSQTDILLETGTNELEIIEFFIDEVTPDGVERQYFGVNVAKVLEVVEAPKGLEGSEAAVHPSFLGTIPLRDLILPVVDLSVWLDMERSPAANEPIIVTEFNAMITGFLVSGVTQIHRVFWADVEPPSKYVSSMESNCITGTVKIKDRFVLMLDLEQVLADLDESGQTQANLSSVVSEERYRALVADDSTSVRQLLENNFSQANFEVTLVRDGAEAWAILEDIKIKCESEGTSPLDYLDAVVSDVEMPQMDGYTLTRKVKEDPVLKVLPVVLFSSLISKSVLHKGKAVMADEQVTKPEFHGLTEKVINLIRGWNRGGASA</sequence>
<dbReference type="InterPro" id="IPR002545">
    <property type="entry name" value="CheW-lke_dom"/>
</dbReference>
<dbReference type="InterPro" id="IPR001789">
    <property type="entry name" value="Sig_transdc_resp-reg_receiver"/>
</dbReference>
<dbReference type="PROSITE" id="PS50851">
    <property type="entry name" value="CHEW"/>
    <property type="match status" value="1"/>
</dbReference>
<evidence type="ECO:0000259" key="2">
    <source>
        <dbReference type="PROSITE" id="PS50110"/>
    </source>
</evidence>
<dbReference type="PROSITE" id="PS50110">
    <property type="entry name" value="RESPONSE_REGULATORY"/>
    <property type="match status" value="1"/>
</dbReference>
<protein>
    <submittedName>
        <fullName evidence="4">Chemotaxis protein</fullName>
    </submittedName>
</protein>
<dbReference type="PIRSF" id="PIRSF002867">
    <property type="entry name" value="CheV"/>
    <property type="match status" value="1"/>
</dbReference>
<dbReference type="InterPro" id="IPR036061">
    <property type="entry name" value="CheW-like_dom_sf"/>
</dbReference>
<keyword evidence="1" id="KW-0597">Phosphoprotein</keyword>
<dbReference type="SUPFAM" id="SSF50341">
    <property type="entry name" value="CheW-like"/>
    <property type="match status" value="1"/>
</dbReference>
<proteinExistence type="predicted"/>
<feature type="domain" description="CheW-like" evidence="3">
    <location>
        <begin position="14"/>
        <end position="163"/>
    </location>
</feature>
<dbReference type="Gene3D" id="2.30.30.40">
    <property type="entry name" value="SH3 Domains"/>
    <property type="match status" value="1"/>
</dbReference>